<reference evidence="3 4" key="1">
    <citation type="submission" date="2011-09" db="EMBL/GenBank/DDBJ databases">
        <title>The Genome Sequence of Plasmodium vivax North Korean.</title>
        <authorList>
            <consortium name="The Broad Institute Genome Sequencing Platform"/>
            <consortium name="The Broad Institute Genome Sequencing Center for Infectious Disease"/>
            <person name="Neafsey D."/>
            <person name="Carlton J."/>
            <person name="Barnwell J."/>
            <person name="Collins W."/>
            <person name="Escalante A."/>
            <person name="Mullikin J."/>
            <person name="Saul A."/>
            <person name="Guigo R."/>
            <person name="Camara F."/>
            <person name="Young S.K."/>
            <person name="Zeng Q."/>
            <person name="Gargeya S."/>
            <person name="Fitzgerald M."/>
            <person name="Haas B."/>
            <person name="Abouelleil A."/>
            <person name="Alvarado L."/>
            <person name="Arachchi H.M."/>
            <person name="Berlin A."/>
            <person name="Brown A."/>
            <person name="Chapman S.B."/>
            <person name="Chen Z."/>
            <person name="Dunbar C."/>
            <person name="Freedman E."/>
            <person name="Gearin G."/>
            <person name="Gellesch M."/>
            <person name="Goldberg J."/>
            <person name="Griggs A."/>
            <person name="Gujja S."/>
            <person name="Heiman D."/>
            <person name="Howarth C."/>
            <person name="Larson L."/>
            <person name="Lui A."/>
            <person name="MacDonald P.J.P."/>
            <person name="Montmayeur A."/>
            <person name="Murphy C."/>
            <person name="Neiman D."/>
            <person name="Pearson M."/>
            <person name="Priest M."/>
            <person name="Roberts A."/>
            <person name="Saif S."/>
            <person name="Shea T."/>
            <person name="Shenoy N."/>
            <person name="Sisk P."/>
            <person name="Stolte C."/>
            <person name="Sykes S."/>
            <person name="Wortman J."/>
            <person name="Nusbaum C."/>
            <person name="Birren B."/>
        </authorList>
    </citation>
    <scope>NUCLEOTIDE SEQUENCE [LARGE SCALE GENOMIC DNA]</scope>
    <source>
        <strain evidence="3 4">North Korean</strain>
    </source>
</reference>
<proteinExistence type="predicted"/>
<dbReference type="InterPro" id="IPR044885">
    <property type="entry name" value="PRESA_N_sf"/>
</dbReference>
<dbReference type="Gene3D" id="6.10.280.180">
    <property type="entry name" value="Plasmodium RESA, N-terminal helical domain"/>
    <property type="match status" value="1"/>
</dbReference>
<dbReference type="EMBL" id="KQ235293">
    <property type="protein sequence ID" value="KNA01118.1"/>
    <property type="molecule type" value="Genomic_DNA"/>
</dbReference>
<evidence type="ECO:0000256" key="1">
    <source>
        <dbReference type="SAM" id="MobiDB-lite"/>
    </source>
</evidence>
<dbReference type="Pfam" id="PF09687">
    <property type="entry name" value="PRESAN"/>
    <property type="match status" value="1"/>
</dbReference>
<feature type="region of interest" description="Disordered" evidence="1">
    <location>
        <begin position="67"/>
        <end position="99"/>
    </location>
</feature>
<name>A0A0J9U1Z3_PLAVI</name>
<accession>A0A0J9U1Z3</accession>
<feature type="domain" description="Plasmodium RESA N-terminal" evidence="2">
    <location>
        <begin position="87"/>
        <end position="209"/>
    </location>
</feature>
<gene>
    <name evidence="3" type="ORF">PVNG_02571</name>
</gene>
<dbReference type="InterPro" id="IPR019111">
    <property type="entry name" value="PRESA_N"/>
</dbReference>
<feature type="compositionally biased region" description="Basic and acidic residues" evidence="1">
    <location>
        <begin position="74"/>
        <end position="92"/>
    </location>
</feature>
<organism evidence="3 4">
    <name type="scientific">Plasmodium vivax North Korean</name>
    <dbReference type="NCBI Taxonomy" id="1035514"/>
    <lineage>
        <taxon>Eukaryota</taxon>
        <taxon>Sar</taxon>
        <taxon>Alveolata</taxon>
        <taxon>Apicomplexa</taxon>
        <taxon>Aconoidasida</taxon>
        <taxon>Haemosporida</taxon>
        <taxon>Plasmodiidae</taxon>
        <taxon>Plasmodium</taxon>
        <taxon>Plasmodium (Plasmodium)</taxon>
    </lineage>
</organism>
<dbReference type="Proteomes" id="UP000053239">
    <property type="component" value="Unassembled WGS sequence"/>
</dbReference>
<dbReference type="OrthoDB" id="383384at2759"/>
<evidence type="ECO:0000313" key="4">
    <source>
        <dbReference type="Proteomes" id="UP000053239"/>
    </source>
</evidence>
<dbReference type="AlphaFoldDB" id="A0A0J9U1Z3"/>
<sequence>MVRIGGLQFSRSRFFFLLLGALFSVVLLGRENTLRARSIMALSNLKPSGTRWRKLAEASHKLRKVKSESNVSDYKGKQEDERSKAANEEGIKKQTTRGAAQVDKQKATTTFDHYNERFKKKFEAMCSEVWKNFMLLAKNKRMPHDYRLKFVMEYNEAAKEEIEQTFQFSKRRFYIFMRKRIIWLSEFDLFMKRTKNIWNTIMKHHVDRWSKILLYRLDHYKD</sequence>
<evidence type="ECO:0000313" key="3">
    <source>
        <dbReference type="EMBL" id="KNA01118.1"/>
    </source>
</evidence>
<protein>
    <submittedName>
        <fullName evidence="3">RAD protein (Pv-fam-e)</fullName>
    </submittedName>
</protein>
<evidence type="ECO:0000259" key="2">
    <source>
        <dbReference type="Pfam" id="PF09687"/>
    </source>
</evidence>